<proteinExistence type="predicted"/>
<name>A0ABR7FC53_9FIRM</name>
<organism evidence="1 2">
    <name type="scientific">Blautia celeris</name>
    <dbReference type="NCBI Taxonomy" id="2763026"/>
    <lineage>
        <taxon>Bacteria</taxon>
        <taxon>Bacillati</taxon>
        <taxon>Bacillota</taxon>
        <taxon>Clostridia</taxon>
        <taxon>Lachnospirales</taxon>
        <taxon>Lachnospiraceae</taxon>
        <taxon>Blautia</taxon>
    </lineage>
</organism>
<evidence type="ECO:0000313" key="2">
    <source>
        <dbReference type="Proteomes" id="UP000654573"/>
    </source>
</evidence>
<keyword evidence="2" id="KW-1185">Reference proteome</keyword>
<reference evidence="1 2" key="1">
    <citation type="submission" date="2020-08" db="EMBL/GenBank/DDBJ databases">
        <title>Genome public.</title>
        <authorList>
            <person name="Liu C."/>
            <person name="Sun Q."/>
        </authorList>
    </citation>
    <scope>NUCLEOTIDE SEQUENCE [LARGE SCALE GENOMIC DNA]</scope>
    <source>
        <strain evidence="1 2">NSJ-34</strain>
    </source>
</reference>
<dbReference type="RefSeq" id="WP_054353571.1">
    <property type="nucleotide sequence ID" value="NZ_JACOOU010000004.1"/>
</dbReference>
<evidence type="ECO:0000313" key="1">
    <source>
        <dbReference type="EMBL" id="MBC5672791.1"/>
    </source>
</evidence>
<dbReference type="EMBL" id="JACOOU010000004">
    <property type="protein sequence ID" value="MBC5672791.1"/>
    <property type="molecule type" value="Genomic_DNA"/>
</dbReference>
<protein>
    <submittedName>
        <fullName evidence="1">Uncharacterized protein</fullName>
    </submittedName>
</protein>
<comment type="caution">
    <text evidence="1">The sequence shown here is derived from an EMBL/GenBank/DDBJ whole genome shotgun (WGS) entry which is preliminary data.</text>
</comment>
<accession>A0ABR7FC53</accession>
<gene>
    <name evidence="1" type="ORF">H8S76_11095</name>
</gene>
<sequence>MKNVIINQHNVVALIGRTNNKPTVALPFFLKDISQLDVDVSILCPIDLAESLTSLLRFVFEPGYILKHKSGTYEVHKVHRHFFNSIPLLVAVTISQYGVSRNEITTACIQLTDFDTCSVKTAHNMYRGISLGHIICPGKKHSPIILANGLKEVNFHENHG</sequence>
<dbReference type="Proteomes" id="UP000654573">
    <property type="component" value="Unassembled WGS sequence"/>
</dbReference>